<feature type="region of interest" description="Disordered" evidence="1">
    <location>
        <begin position="1"/>
        <end position="27"/>
    </location>
</feature>
<evidence type="ECO:0000256" key="1">
    <source>
        <dbReference type="SAM" id="MobiDB-lite"/>
    </source>
</evidence>
<sequence>MTGVTDPPRSPMRPTDRRVAAVHGTVR</sequence>
<name>A0A7D4AKG8_ACTVE</name>
<evidence type="ECO:0000313" key="2">
    <source>
        <dbReference type="EMBL" id="QKG18829.1"/>
    </source>
</evidence>
<proteinExistence type="predicted"/>
<dbReference type="EMBL" id="CP053892">
    <property type="protein sequence ID" value="QKG18829.1"/>
    <property type="molecule type" value="Genomic_DNA"/>
</dbReference>
<protein>
    <submittedName>
        <fullName evidence="2">Uncharacterized protein</fullName>
    </submittedName>
</protein>
<dbReference type="Proteomes" id="UP000501240">
    <property type="component" value="Chromosome"/>
</dbReference>
<evidence type="ECO:0000313" key="3">
    <source>
        <dbReference type="Proteomes" id="UP000501240"/>
    </source>
</evidence>
<reference evidence="2 3" key="1">
    <citation type="submission" date="2020-05" db="EMBL/GenBank/DDBJ databases">
        <title>Actinomadura verrucosospora NRRL-B18236 (PFL_A860) Genome sequencing and assembly.</title>
        <authorList>
            <person name="Samborskyy M."/>
        </authorList>
    </citation>
    <scope>NUCLEOTIDE SEQUENCE [LARGE SCALE GENOMIC DNA]</scope>
    <source>
        <strain evidence="2 3">NRRL:B18236</strain>
    </source>
</reference>
<organism evidence="2 3">
    <name type="scientific">Actinomadura verrucosospora</name>
    <dbReference type="NCBI Taxonomy" id="46165"/>
    <lineage>
        <taxon>Bacteria</taxon>
        <taxon>Bacillati</taxon>
        <taxon>Actinomycetota</taxon>
        <taxon>Actinomycetes</taxon>
        <taxon>Streptosporangiales</taxon>
        <taxon>Thermomonosporaceae</taxon>
        <taxon>Actinomadura</taxon>
    </lineage>
</organism>
<gene>
    <name evidence="2" type="ORF">ACTIVE_0465</name>
</gene>
<keyword evidence="3" id="KW-1185">Reference proteome</keyword>
<accession>A0A7D4AKG8</accession>
<dbReference type="AlphaFoldDB" id="A0A7D4AKG8"/>